<dbReference type="GO" id="GO:0022857">
    <property type="term" value="F:transmembrane transporter activity"/>
    <property type="evidence" value="ECO:0007669"/>
    <property type="project" value="InterPro"/>
</dbReference>
<evidence type="ECO:0000256" key="7">
    <source>
        <dbReference type="ARBA" id="ARBA00022989"/>
    </source>
</evidence>
<keyword evidence="7 9" id="KW-1133">Transmembrane helix</keyword>
<dbReference type="InterPro" id="IPR000515">
    <property type="entry name" value="MetI-like"/>
</dbReference>
<evidence type="ECO:0000313" key="11">
    <source>
        <dbReference type="EMBL" id="QKZ23422.1"/>
    </source>
</evidence>
<dbReference type="GO" id="GO:0043190">
    <property type="term" value="C:ATP-binding cassette (ABC) transporter complex"/>
    <property type="evidence" value="ECO:0007669"/>
    <property type="project" value="InterPro"/>
</dbReference>
<organism evidence="11 12">
    <name type="scientific">Streptomyces chartreusis</name>
    <dbReference type="NCBI Taxonomy" id="1969"/>
    <lineage>
        <taxon>Bacteria</taxon>
        <taxon>Bacillati</taxon>
        <taxon>Actinomycetota</taxon>
        <taxon>Actinomycetes</taxon>
        <taxon>Kitasatosporales</taxon>
        <taxon>Streptomycetaceae</taxon>
        <taxon>Streptomyces</taxon>
    </lineage>
</organism>
<dbReference type="InterPro" id="IPR043429">
    <property type="entry name" value="ArtM/GltK/GlnP/TcyL/YhdX-like"/>
</dbReference>
<evidence type="ECO:0000256" key="4">
    <source>
        <dbReference type="ARBA" id="ARBA00022475"/>
    </source>
</evidence>
<feature type="transmembrane region" description="Helical" evidence="9">
    <location>
        <begin position="52"/>
        <end position="74"/>
    </location>
</feature>
<dbReference type="InterPro" id="IPR010065">
    <property type="entry name" value="AA_ABC_transptr_permease_3TM"/>
</dbReference>
<keyword evidence="3 9" id="KW-0813">Transport</keyword>
<protein>
    <submittedName>
        <fullName evidence="11">Amino acid ABC transporter permease</fullName>
    </submittedName>
</protein>
<dbReference type="NCBIfam" id="TIGR01726">
    <property type="entry name" value="HEQRo_perm_3TM"/>
    <property type="match status" value="1"/>
</dbReference>
<dbReference type="Pfam" id="PF00528">
    <property type="entry name" value="BPD_transp_1"/>
    <property type="match status" value="1"/>
</dbReference>
<dbReference type="SUPFAM" id="SSF161098">
    <property type="entry name" value="MetI-like"/>
    <property type="match status" value="1"/>
</dbReference>
<feature type="transmembrane region" description="Helical" evidence="9">
    <location>
        <begin position="186"/>
        <end position="205"/>
    </location>
</feature>
<accession>A0A7H8TK37</accession>
<keyword evidence="12" id="KW-1185">Reference proteome</keyword>
<dbReference type="InterPro" id="IPR035906">
    <property type="entry name" value="MetI-like_sf"/>
</dbReference>
<keyword evidence="8 9" id="KW-0472">Membrane</keyword>
<keyword evidence="4" id="KW-1003">Cell membrane</keyword>
<feature type="transmembrane region" description="Helical" evidence="9">
    <location>
        <begin position="80"/>
        <end position="104"/>
    </location>
</feature>
<keyword evidence="6" id="KW-0029">Amino-acid transport</keyword>
<dbReference type="PANTHER" id="PTHR30614:SF37">
    <property type="entry name" value="AMINO-ACID ABC TRANSPORTER PERMEASE PROTEIN YHDX-RELATED"/>
    <property type="match status" value="1"/>
</dbReference>
<dbReference type="Proteomes" id="UP000509418">
    <property type="component" value="Chromosome"/>
</dbReference>
<sequence length="215" mass="22445">MGSHFSDIAGQLAEGLLLTLCLTVLVFAGAVVGGVLVAVLRICPVAPLRSLGAAYVALFRNIPLLVLLVLFVFGLPDLGLLYSLFATVATAMALYWAAFVCEVVRSGVRAVPRGQVEAARALGLGFGKCLRFVILPQAIRPMVQPLGSIFIGCALSTSLAAAVGVAELTGQAELVTLQYDQPVTTFAITTVVYVVITLSSGLAAGRIERKLAVSR</sequence>
<evidence type="ECO:0000256" key="2">
    <source>
        <dbReference type="ARBA" id="ARBA00010072"/>
    </source>
</evidence>
<evidence type="ECO:0000259" key="10">
    <source>
        <dbReference type="PROSITE" id="PS50928"/>
    </source>
</evidence>
<keyword evidence="5 9" id="KW-0812">Transmembrane</keyword>
<evidence type="ECO:0000256" key="9">
    <source>
        <dbReference type="RuleBase" id="RU363032"/>
    </source>
</evidence>
<proteinExistence type="inferred from homology"/>
<dbReference type="AlphaFoldDB" id="A0A7H8TK37"/>
<dbReference type="RefSeq" id="WP_176578172.1">
    <property type="nucleotide sequence ID" value="NZ_CBDRGH010000061.1"/>
</dbReference>
<feature type="domain" description="ABC transmembrane type-1" evidence="10">
    <location>
        <begin position="16"/>
        <end position="204"/>
    </location>
</feature>
<dbReference type="GO" id="GO:0006865">
    <property type="term" value="P:amino acid transport"/>
    <property type="evidence" value="ECO:0007669"/>
    <property type="project" value="UniProtKB-KW"/>
</dbReference>
<feature type="transmembrane region" description="Helical" evidence="9">
    <location>
        <begin position="146"/>
        <end position="166"/>
    </location>
</feature>
<evidence type="ECO:0000256" key="5">
    <source>
        <dbReference type="ARBA" id="ARBA00022692"/>
    </source>
</evidence>
<evidence type="ECO:0000256" key="1">
    <source>
        <dbReference type="ARBA" id="ARBA00004651"/>
    </source>
</evidence>
<feature type="transmembrane region" description="Helical" evidence="9">
    <location>
        <begin position="16"/>
        <end position="40"/>
    </location>
</feature>
<comment type="similarity">
    <text evidence="2">Belongs to the binding-protein-dependent transport system permease family. HisMQ subfamily.</text>
</comment>
<dbReference type="Gene3D" id="1.10.3720.10">
    <property type="entry name" value="MetI-like"/>
    <property type="match status" value="1"/>
</dbReference>
<evidence type="ECO:0000256" key="6">
    <source>
        <dbReference type="ARBA" id="ARBA00022970"/>
    </source>
</evidence>
<gene>
    <name evidence="11" type="ORF">HUT05_42325</name>
</gene>
<evidence type="ECO:0000256" key="3">
    <source>
        <dbReference type="ARBA" id="ARBA00022448"/>
    </source>
</evidence>
<dbReference type="PROSITE" id="PS50928">
    <property type="entry name" value="ABC_TM1"/>
    <property type="match status" value="1"/>
</dbReference>
<comment type="subcellular location">
    <subcellularLocation>
        <location evidence="1 9">Cell membrane</location>
        <topology evidence="1 9">Multi-pass membrane protein</topology>
    </subcellularLocation>
</comment>
<evidence type="ECO:0000313" key="12">
    <source>
        <dbReference type="Proteomes" id="UP000509418"/>
    </source>
</evidence>
<name>A0A7H8TK37_STRCX</name>
<dbReference type="CDD" id="cd06261">
    <property type="entry name" value="TM_PBP2"/>
    <property type="match status" value="1"/>
</dbReference>
<evidence type="ECO:0000256" key="8">
    <source>
        <dbReference type="ARBA" id="ARBA00023136"/>
    </source>
</evidence>
<dbReference type="EMBL" id="CP056041">
    <property type="protein sequence ID" value="QKZ23422.1"/>
    <property type="molecule type" value="Genomic_DNA"/>
</dbReference>
<dbReference type="PANTHER" id="PTHR30614">
    <property type="entry name" value="MEMBRANE COMPONENT OF AMINO ACID ABC TRANSPORTER"/>
    <property type="match status" value="1"/>
</dbReference>
<reference evidence="11 12" key="1">
    <citation type="submission" date="2020-06" db="EMBL/GenBank/DDBJ databases">
        <title>Genome mining for natural products.</title>
        <authorList>
            <person name="Zhang B."/>
            <person name="Shi J."/>
            <person name="Ge H."/>
        </authorList>
    </citation>
    <scope>NUCLEOTIDE SEQUENCE [LARGE SCALE GENOMIC DNA]</scope>
    <source>
        <strain evidence="11 12">NA02069</strain>
    </source>
</reference>